<organism evidence="3 4">
    <name type="scientific">Marasmius crinis-equi</name>
    <dbReference type="NCBI Taxonomy" id="585013"/>
    <lineage>
        <taxon>Eukaryota</taxon>
        <taxon>Fungi</taxon>
        <taxon>Dikarya</taxon>
        <taxon>Basidiomycota</taxon>
        <taxon>Agaricomycotina</taxon>
        <taxon>Agaricomycetes</taxon>
        <taxon>Agaricomycetidae</taxon>
        <taxon>Agaricales</taxon>
        <taxon>Marasmiineae</taxon>
        <taxon>Marasmiaceae</taxon>
        <taxon>Marasmius</taxon>
    </lineage>
</organism>
<dbReference type="InterPro" id="IPR051681">
    <property type="entry name" value="Ser/Thr_Kinases-Pseudokinases"/>
</dbReference>
<evidence type="ECO:0000259" key="2">
    <source>
        <dbReference type="PROSITE" id="PS50011"/>
    </source>
</evidence>
<keyword evidence="4" id="KW-1185">Reference proteome</keyword>
<dbReference type="PROSITE" id="PS00109">
    <property type="entry name" value="PROTEIN_KINASE_TYR"/>
    <property type="match status" value="1"/>
</dbReference>
<proteinExistence type="predicted"/>
<dbReference type="Gene3D" id="1.10.510.10">
    <property type="entry name" value="Transferase(Phosphotransferase) domain 1"/>
    <property type="match status" value="1"/>
</dbReference>
<dbReference type="SUPFAM" id="SSF56112">
    <property type="entry name" value="Protein kinase-like (PK-like)"/>
    <property type="match status" value="1"/>
</dbReference>
<sequence length="470" mass="52676">MDEEEPTRSPEWLELLLGLSSGEIFLKLRAMHSVLEIQGPKDPIRVHHTSFTDYLFDPTRSGKFYIVGQQYVLAGRWAPALPREIQSGEFHIDDVTWRTVLAERWLQAITRIEIGEYSLDQLNQHRTNTLFTSFICFCASLPAPSLGLIDGLQNFDISALLFCLLALITYKKSLNPADGFTPTTWYKAFLMMVEERHKAEDILDRKGDKAQRFLDQFRGVNEVETGATGATRNKTRDGTDKLFWNLLPSYLRIQHGVTKLGDYPVGGGAFADVWRGKNTNQPGVCMALKVPKLSPESDLKQLQGDMIREVLVWAQLDHKNIAPFKGVCLLAEGPGWPCFVSPLMDQGDLVEFLKKNPSIDPELQYNLALDVASGLAYLHSRGIIHCDIRGVNILIDSENNACITDFDQSRITSITPTGHCEVEVRWLAPELLAGSGDASLSSDVYAYAYVCYEASQDCDYRYALLSLTPS</sequence>
<dbReference type="EMBL" id="JBAHYK010003376">
    <property type="protein sequence ID" value="KAL0563578.1"/>
    <property type="molecule type" value="Genomic_DNA"/>
</dbReference>
<dbReference type="InterPro" id="IPR001245">
    <property type="entry name" value="Ser-Thr/Tyr_kinase_cat_dom"/>
</dbReference>
<dbReference type="PROSITE" id="PS00107">
    <property type="entry name" value="PROTEIN_KINASE_ATP"/>
    <property type="match status" value="1"/>
</dbReference>
<dbReference type="PROSITE" id="PS50011">
    <property type="entry name" value="PROTEIN_KINASE_DOM"/>
    <property type="match status" value="1"/>
</dbReference>
<reference evidence="3 4" key="1">
    <citation type="submission" date="2024-02" db="EMBL/GenBank/DDBJ databases">
        <title>A draft genome for the cacao thread blight pathogen Marasmius crinis-equi.</title>
        <authorList>
            <person name="Cohen S.P."/>
            <person name="Baruah I.K."/>
            <person name="Amoako-Attah I."/>
            <person name="Bukari Y."/>
            <person name="Meinhardt L.W."/>
            <person name="Bailey B.A."/>
        </authorList>
    </citation>
    <scope>NUCLEOTIDE SEQUENCE [LARGE SCALE GENOMIC DNA]</scope>
    <source>
        <strain evidence="3 4">GH-76</strain>
    </source>
</reference>
<keyword evidence="1" id="KW-0067">ATP-binding</keyword>
<dbReference type="InterPro" id="IPR000719">
    <property type="entry name" value="Prot_kinase_dom"/>
</dbReference>
<evidence type="ECO:0000313" key="4">
    <source>
        <dbReference type="Proteomes" id="UP001465976"/>
    </source>
</evidence>
<feature type="binding site" evidence="1">
    <location>
        <position position="289"/>
    </location>
    <ligand>
        <name>ATP</name>
        <dbReference type="ChEBI" id="CHEBI:30616"/>
    </ligand>
</feature>
<dbReference type="PANTHER" id="PTHR44329">
    <property type="entry name" value="SERINE/THREONINE-PROTEIN KINASE TNNI3K-RELATED"/>
    <property type="match status" value="1"/>
</dbReference>
<dbReference type="InterPro" id="IPR008266">
    <property type="entry name" value="Tyr_kinase_AS"/>
</dbReference>
<dbReference type="InterPro" id="IPR011009">
    <property type="entry name" value="Kinase-like_dom_sf"/>
</dbReference>
<gene>
    <name evidence="3" type="ORF">V5O48_018487</name>
</gene>
<name>A0ABR3EL32_9AGAR</name>
<evidence type="ECO:0000313" key="3">
    <source>
        <dbReference type="EMBL" id="KAL0563578.1"/>
    </source>
</evidence>
<comment type="caution">
    <text evidence="3">The sequence shown here is derived from an EMBL/GenBank/DDBJ whole genome shotgun (WGS) entry which is preliminary data.</text>
</comment>
<protein>
    <recommendedName>
        <fullName evidence="2">Protein kinase domain-containing protein</fullName>
    </recommendedName>
</protein>
<dbReference type="Proteomes" id="UP001465976">
    <property type="component" value="Unassembled WGS sequence"/>
</dbReference>
<accession>A0ABR3EL32</accession>
<keyword evidence="1" id="KW-0547">Nucleotide-binding</keyword>
<evidence type="ECO:0000256" key="1">
    <source>
        <dbReference type="PROSITE-ProRule" id="PRU10141"/>
    </source>
</evidence>
<dbReference type="Pfam" id="PF07714">
    <property type="entry name" value="PK_Tyr_Ser-Thr"/>
    <property type="match status" value="1"/>
</dbReference>
<dbReference type="InterPro" id="IPR017441">
    <property type="entry name" value="Protein_kinase_ATP_BS"/>
</dbReference>
<feature type="domain" description="Protein kinase" evidence="2">
    <location>
        <begin position="259"/>
        <end position="470"/>
    </location>
</feature>